<sequence length="409" mass="42914">MVVQDSRSPPWATANPPVDRMMASSGAAEGLVALDCLTCQSELSMSSGYSRRQADLALSRAALGLFCLVLLLAPAIDAQSQPRARRAHRARHLDQRSNTGAAVRRTAKRNATWCAAEVVGCNACFEHLPKTAPGAQYPGSDAPPKAEPIVRCTRCRQAGYMFNKAQENCDCAAGYGSAFANGALIMVETFDPPRAPTSMSDTLVFPDPSSKDSKDSKSDSKSNSSSSSSDSSKSPSKPSAGTAAAAAVPEAGVAAGASVASFAEASAVSARVRPTLLSKDAQRKLQPAYRRRFEAYMRENGYTVRTTRRGTFILQQIAPQQQQQQQQQAASALRFSSTDASAATEGVATAVPAAAVPAGVETPQEQLLVCMACRGNTVSVGGFIGGSYCMPCEQGTKPNADRSACVSVQ</sequence>
<keyword evidence="2" id="KW-0812">Transmembrane</keyword>
<feature type="region of interest" description="Disordered" evidence="1">
    <location>
        <begin position="197"/>
        <end position="243"/>
    </location>
</feature>
<feature type="transmembrane region" description="Helical" evidence="2">
    <location>
        <begin position="57"/>
        <end position="76"/>
    </location>
</feature>
<protein>
    <submittedName>
        <fullName evidence="3">Uncharacterized protein</fullName>
    </submittedName>
</protein>
<feature type="compositionally biased region" description="Low complexity" evidence="1">
    <location>
        <begin position="221"/>
        <end position="243"/>
    </location>
</feature>
<accession>A0ABY8UF38</accession>
<organism evidence="3 4">
    <name type="scientific">Tetradesmus obliquus</name>
    <name type="common">Green alga</name>
    <name type="synonym">Acutodesmus obliquus</name>
    <dbReference type="NCBI Taxonomy" id="3088"/>
    <lineage>
        <taxon>Eukaryota</taxon>
        <taxon>Viridiplantae</taxon>
        <taxon>Chlorophyta</taxon>
        <taxon>core chlorophytes</taxon>
        <taxon>Chlorophyceae</taxon>
        <taxon>CS clade</taxon>
        <taxon>Sphaeropleales</taxon>
        <taxon>Scenedesmaceae</taxon>
        <taxon>Tetradesmus</taxon>
    </lineage>
</organism>
<dbReference type="Proteomes" id="UP001244341">
    <property type="component" value="Chromosome 11b"/>
</dbReference>
<keyword evidence="4" id="KW-1185">Reference proteome</keyword>
<reference evidence="3 4" key="1">
    <citation type="submission" date="2023-05" db="EMBL/GenBank/DDBJ databases">
        <title>A 100% complete, gapless, phased diploid assembly of the Scenedesmus obliquus UTEX 3031 genome.</title>
        <authorList>
            <person name="Biondi T.C."/>
            <person name="Hanschen E.R."/>
            <person name="Kwon T."/>
            <person name="Eng W."/>
            <person name="Kruse C.P.S."/>
            <person name="Koehler S.I."/>
            <person name="Kunde Y."/>
            <person name="Gleasner C.D."/>
            <person name="You Mak K.T."/>
            <person name="Polle J."/>
            <person name="Hovde B.T."/>
            <person name="Starkenburg S.R."/>
        </authorList>
    </citation>
    <scope>NUCLEOTIDE SEQUENCE [LARGE SCALE GENOMIC DNA]</scope>
    <source>
        <strain evidence="3 4">DOE0152z</strain>
    </source>
</reference>
<feature type="compositionally biased region" description="Basic and acidic residues" evidence="1">
    <location>
        <begin position="209"/>
        <end position="220"/>
    </location>
</feature>
<evidence type="ECO:0000256" key="2">
    <source>
        <dbReference type="SAM" id="Phobius"/>
    </source>
</evidence>
<evidence type="ECO:0000313" key="4">
    <source>
        <dbReference type="Proteomes" id="UP001244341"/>
    </source>
</evidence>
<evidence type="ECO:0000313" key="3">
    <source>
        <dbReference type="EMBL" id="WIA19994.1"/>
    </source>
</evidence>
<feature type="region of interest" description="Disordered" evidence="1">
    <location>
        <begin position="81"/>
        <end position="104"/>
    </location>
</feature>
<gene>
    <name evidence="3" type="ORF">OEZ85_005866</name>
</gene>
<name>A0ABY8UF38_TETOB</name>
<proteinExistence type="predicted"/>
<keyword evidence="2" id="KW-1133">Transmembrane helix</keyword>
<evidence type="ECO:0000256" key="1">
    <source>
        <dbReference type="SAM" id="MobiDB-lite"/>
    </source>
</evidence>
<keyword evidence="2" id="KW-0472">Membrane</keyword>
<dbReference type="EMBL" id="CP126218">
    <property type="protein sequence ID" value="WIA19994.1"/>
    <property type="molecule type" value="Genomic_DNA"/>
</dbReference>